<dbReference type="RefSeq" id="WP_103914044.1">
    <property type="nucleotide sequence ID" value="NZ_FNUS01000005.1"/>
</dbReference>
<dbReference type="AlphaFoldDB" id="A0A1H5ZTA0"/>
<evidence type="ECO:0000313" key="1">
    <source>
        <dbReference type="EMBL" id="SEG39015.1"/>
    </source>
</evidence>
<dbReference type="EMBL" id="FNUS01000005">
    <property type="protein sequence ID" value="SEG39015.1"/>
    <property type="molecule type" value="Genomic_DNA"/>
</dbReference>
<keyword evidence="2" id="KW-1185">Reference proteome</keyword>
<gene>
    <name evidence="1" type="ORF">SAMN05421847_2167</name>
</gene>
<protein>
    <submittedName>
        <fullName evidence="1">Uncharacterized protein</fullName>
    </submittedName>
</protein>
<sequence length="82" mass="9395">MIINGHEYTKEEIFEALKMKGFTLLPFIYQDQEAAFMGGVDFFEVTTKCAVKGYDLPALKNTWDKVALKEFEKTNTTKPPLI</sequence>
<proteinExistence type="predicted"/>
<dbReference type="Proteomes" id="UP000236738">
    <property type="component" value="Unassembled WGS sequence"/>
</dbReference>
<dbReference type="OrthoDB" id="1264624at2"/>
<organism evidence="1 2">
    <name type="scientific">Halpernia humi</name>
    <dbReference type="NCBI Taxonomy" id="493375"/>
    <lineage>
        <taxon>Bacteria</taxon>
        <taxon>Pseudomonadati</taxon>
        <taxon>Bacteroidota</taxon>
        <taxon>Flavobacteriia</taxon>
        <taxon>Flavobacteriales</taxon>
        <taxon>Weeksellaceae</taxon>
        <taxon>Chryseobacterium group</taxon>
        <taxon>Halpernia</taxon>
    </lineage>
</organism>
<name>A0A1H5ZTA0_9FLAO</name>
<accession>A0A1H5ZTA0</accession>
<reference evidence="2" key="1">
    <citation type="submission" date="2016-10" db="EMBL/GenBank/DDBJ databases">
        <authorList>
            <person name="Varghese N."/>
            <person name="Submissions S."/>
        </authorList>
    </citation>
    <scope>NUCLEOTIDE SEQUENCE [LARGE SCALE GENOMIC DNA]</scope>
    <source>
        <strain evidence="2">DSM 21580</strain>
    </source>
</reference>
<evidence type="ECO:0000313" key="2">
    <source>
        <dbReference type="Proteomes" id="UP000236738"/>
    </source>
</evidence>